<comment type="similarity">
    <text evidence="1">Belongs to the bacterial solute-binding protein ModA family.</text>
</comment>
<sequence>MQLINPGVKRFYWFILILLLLASLVYSQPLRIAAAANTRYVIQELQADFKRKTGIETVVVVSSSGKLTAQIKNGAPFDIFLSADTQFPDALYKDGFSNVKPRVYALGSLIICSSSTIDLKSWKTLAATRTIGKIAIANPVLAPYGRAAEETLQKLGLWEKVKSKIVFGESIAQVNAYISAGAVSLGFTTEAFLYENHGIQKLKWMRVEDKMYGKIEQSMILLSNAAKGNQQHALKFFNYLQSPAAKAILKKSGYKVP</sequence>
<dbReference type="EMBL" id="QEAS01000005">
    <property type="protein sequence ID" value="PWG81275.1"/>
    <property type="molecule type" value="Genomic_DNA"/>
</dbReference>
<evidence type="ECO:0000313" key="5">
    <source>
        <dbReference type="EMBL" id="PWG81275.1"/>
    </source>
</evidence>
<evidence type="ECO:0000256" key="4">
    <source>
        <dbReference type="PIRSR" id="PIRSR004846-1"/>
    </source>
</evidence>
<dbReference type="GO" id="GO:0015689">
    <property type="term" value="P:molybdate ion transport"/>
    <property type="evidence" value="ECO:0007669"/>
    <property type="project" value="InterPro"/>
</dbReference>
<evidence type="ECO:0000256" key="3">
    <source>
        <dbReference type="ARBA" id="ARBA00022729"/>
    </source>
</evidence>
<proteinExistence type="inferred from homology"/>
<dbReference type="AlphaFoldDB" id="A0A2U2PIP8"/>
<dbReference type="Proteomes" id="UP000245647">
    <property type="component" value="Unassembled WGS sequence"/>
</dbReference>
<dbReference type="PANTHER" id="PTHR30632:SF14">
    <property type="entry name" value="TUNGSTATE_MOLYBDATE_CHROMATE-BINDING PROTEIN MODA"/>
    <property type="match status" value="1"/>
</dbReference>
<feature type="binding site" evidence="4">
    <location>
        <position position="171"/>
    </location>
    <ligand>
        <name>molybdate</name>
        <dbReference type="ChEBI" id="CHEBI:36264"/>
    </ligand>
</feature>
<name>A0A2U2PIP8_9SPHI</name>
<keyword evidence="6" id="KW-1185">Reference proteome</keyword>
<keyword evidence="4" id="KW-0500">Molybdenum</keyword>
<dbReference type="Pfam" id="PF13531">
    <property type="entry name" value="SBP_bac_11"/>
    <property type="match status" value="1"/>
</dbReference>
<keyword evidence="2 4" id="KW-0479">Metal-binding</keyword>
<keyword evidence="3" id="KW-0732">Signal</keyword>
<dbReference type="RefSeq" id="WP_109415217.1">
    <property type="nucleotide sequence ID" value="NZ_QEAS01000005.1"/>
</dbReference>
<evidence type="ECO:0000256" key="2">
    <source>
        <dbReference type="ARBA" id="ARBA00022723"/>
    </source>
</evidence>
<dbReference type="PANTHER" id="PTHR30632">
    <property type="entry name" value="MOLYBDATE-BINDING PERIPLASMIC PROTEIN"/>
    <property type="match status" value="1"/>
</dbReference>
<dbReference type="GO" id="GO:0046872">
    <property type="term" value="F:metal ion binding"/>
    <property type="evidence" value="ECO:0007669"/>
    <property type="project" value="UniProtKB-KW"/>
</dbReference>
<gene>
    <name evidence="5" type="primary">modA</name>
    <name evidence="5" type="ORF">DDR33_07830</name>
</gene>
<accession>A0A2U2PIP8</accession>
<dbReference type="InterPro" id="IPR050682">
    <property type="entry name" value="ModA/WtpA"/>
</dbReference>
<dbReference type="OrthoDB" id="9785015at2"/>
<reference evidence="5 6" key="1">
    <citation type="submission" date="2018-04" db="EMBL/GenBank/DDBJ databases">
        <title>Pedobacter chongqingensis sp. nov., isolated from a rottenly hemp rope.</title>
        <authorList>
            <person name="Cai Y."/>
        </authorList>
    </citation>
    <scope>NUCLEOTIDE SEQUENCE [LARGE SCALE GENOMIC DNA]</scope>
    <source>
        <strain evidence="5 6">FJ4-8</strain>
    </source>
</reference>
<dbReference type="PIRSF" id="PIRSF004846">
    <property type="entry name" value="ModA"/>
    <property type="match status" value="1"/>
</dbReference>
<dbReference type="InterPro" id="IPR005950">
    <property type="entry name" value="ModA"/>
</dbReference>
<protein>
    <submittedName>
        <fullName evidence="5">Molybdate ABC transporter substrate-binding protein</fullName>
    </submittedName>
</protein>
<dbReference type="GO" id="GO:0030973">
    <property type="term" value="F:molybdate ion binding"/>
    <property type="evidence" value="ECO:0007669"/>
    <property type="project" value="InterPro"/>
</dbReference>
<organism evidence="5 6">
    <name type="scientific">Pararcticibacter amylolyticus</name>
    <dbReference type="NCBI Taxonomy" id="2173175"/>
    <lineage>
        <taxon>Bacteria</taxon>
        <taxon>Pseudomonadati</taxon>
        <taxon>Bacteroidota</taxon>
        <taxon>Sphingobacteriia</taxon>
        <taxon>Sphingobacteriales</taxon>
        <taxon>Sphingobacteriaceae</taxon>
        <taxon>Pararcticibacter</taxon>
    </lineage>
</organism>
<dbReference type="NCBIfam" id="TIGR01256">
    <property type="entry name" value="modA"/>
    <property type="match status" value="1"/>
</dbReference>
<comment type="caution">
    <text evidence="5">The sequence shown here is derived from an EMBL/GenBank/DDBJ whole genome shotgun (WGS) entry which is preliminary data.</text>
</comment>
<dbReference type="SUPFAM" id="SSF53850">
    <property type="entry name" value="Periplasmic binding protein-like II"/>
    <property type="match status" value="1"/>
</dbReference>
<dbReference type="CDD" id="cd13539">
    <property type="entry name" value="PBP2_AvModA"/>
    <property type="match status" value="1"/>
</dbReference>
<feature type="binding site" evidence="4">
    <location>
        <position position="64"/>
    </location>
    <ligand>
        <name>molybdate</name>
        <dbReference type="ChEBI" id="CHEBI:36264"/>
    </ligand>
</feature>
<dbReference type="InterPro" id="IPR044084">
    <property type="entry name" value="AvModA-like_subst-bd"/>
</dbReference>
<dbReference type="Gene3D" id="3.40.190.10">
    <property type="entry name" value="Periplasmic binding protein-like II"/>
    <property type="match status" value="2"/>
</dbReference>
<evidence type="ECO:0000256" key="1">
    <source>
        <dbReference type="ARBA" id="ARBA00009175"/>
    </source>
</evidence>
<evidence type="ECO:0000313" key="6">
    <source>
        <dbReference type="Proteomes" id="UP000245647"/>
    </source>
</evidence>